<keyword evidence="2" id="KW-1185">Reference proteome</keyword>
<reference evidence="2" key="1">
    <citation type="submission" date="2019-11" db="EMBL/GenBank/DDBJ databases">
        <title>Genome sequence of Heliorestis convoluta strain HH, an alkaliphilic and minimalistic phototrophic bacterium from a soda lake in Egypt.</title>
        <authorList>
            <person name="Dewey E.D."/>
            <person name="Stokes L.M."/>
            <person name="Burchell B.M."/>
            <person name="Shaffer K.N."/>
            <person name="Huntington A.M."/>
            <person name="Baker J.M."/>
            <person name="Nadendla S."/>
            <person name="Giglio M.G."/>
            <person name="Touchman J.W."/>
            <person name="Blankenship R.E."/>
            <person name="Madigan M.T."/>
            <person name="Sattley W.M."/>
        </authorList>
    </citation>
    <scope>NUCLEOTIDE SEQUENCE [LARGE SCALE GENOMIC DNA]</scope>
    <source>
        <strain evidence="2">HH</strain>
    </source>
</reference>
<protein>
    <submittedName>
        <fullName evidence="1">Uncharacterized protein</fullName>
    </submittedName>
</protein>
<name>A0A5Q2N272_9FIRM</name>
<proteinExistence type="predicted"/>
<organism evidence="1 2">
    <name type="scientific">Heliorestis convoluta</name>
    <dbReference type="NCBI Taxonomy" id="356322"/>
    <lineage>
        <taxon>Bacteria</taxon>
        <taxon>Bacillati</taxon>
        <taxon>Bacillota</taxon>
        <taxon>Clostridia</taxon>
        <taxon>Eubacteriales</taxon>
        <taxon>Heliobacteriaceae</taxon>
        <taxon>Heliorestis</taxon>
    </lineage>
</organism>
<evidence type="ECO:0000313" key="1">
    <source>
        <dbReference type="EMBL" id="QGG48917.1"/>
    </source>
</evidence>
<gene>
    <name evidence="1" type="ORF">FTV88_2828</name>
</gene>
<evidence type="ECO:0000313" key="2">
    <source>
        <dbReference type="Proteomes" id="UP000366051"/>
    </source>
</evidence>
<dbReference type="Proteomes" id="UP000366051">
    <property type="component" value="Chromosome"/>
</dbReference>
<dbReference type="EMBL" id="CP045875">
    <property type="protein sequence ID" value="QGG48917.1"/>
    <property type="molecule type" value="Genomic_DNA"/>
</dbReference>
<sequence length="39" mass="4294">MPRGKRGKEPFSGKKTGAMRVVPRKLAFVPAEGMKVGFF</sequence>
<accession>A0A5Q2N272</accession>
<dbReference type="KEGG" id="hcv:FTV88_2828"/>
<dbReference type="AlphaFoldDB" id="A0A5Q2N272"/>